<dbReference type="Proteomes" id="UP000646548">
    <property type="component" value="Unassembled WGS sequence"/>
</dbReference>
<comment type="caution">
    <text evidence="9">The sequence shown here is derived from an EMBL/GenBank/DDBJ whole genome shotgun (WGS) entry which is preliminary data.</text>
</comment>
<gene>
    <name evidence="9" type="ORF">FQA47_005530</name>
</gene>
<name>A0A834CE17_ORYME</name>
<evidence type="ECO:0000256" key="2">
    <source>
        <dbReference type="ARBA" id="ARBA00023180"/>
    </source>
</evidence>
<feature type="domain" description="Sulfotransferase" evidence="8">
    <location>
        <begin position="106"/>
        <end position="312"/>
    </location>
</feature>
<dbReference type="EMBL" id="WKFB01000302">
    <property type="protein sequence ID" value="KAF6727489.1"/>
    <property type="molecule type" value="Genomic_DNA"/>
</dbReference>
<evidence type="ECO:0000256" key="4">
    <source>
        <dbReference type="PIRSR" id="PIRSR637359-2"/>
    </source>
</evidence>
<evidence type="ECO:0000256" key="7">
    <source>
        <dbReference type="SAM" id="Phobius"/>
    </source>
</evidence>
<dbReference type="InterPro" id="IPR000863">
    <property type="entry name" value="Sulfotransferase_dom"/>
</dbReference>
<dbReference type="GO" id="GO:0008467">
    <property type="term" value="F:[heparan sulfate]-glucosamine 3-sulfotransferase activity"/>
    <property type="evidence" value="ECO:0007669"/>
    <property type="project" value="TreeGrafter"/>
</dbReference>
<proteinExistence type="inferred from homology"/>
<dbReference type="FunFam" id="3.40.50.300:FF:002997">
    <property type="entry name" value="Sulfotransferase"/>
    <property type="match status" value="1"/>
</dbReference>
<dbReference type="PANTHER" id="PTHR10605">
    <property type="entry name" value="HEPARAN SULFATE SULFOTRANSFERASE"/>
    <property type="match status" value="1"/>
</dbReference>
<feature type="active site" description="For sulfotransferase activity" evidence="3">
    <location>
        <position position="113"/>
    </location>
</feature>
<feature type="transmembrane region" description="Helical" evidence="7">
    <location>
        <begin position="49"/>
        <end position="72"/>
    </location>
</feature>
<dbReference type="SUPFAM" id="SSF52540">
    <property type="entry name" value="P-loop containing nucleoside triphosphate hydrolases"/>
    <property type="match status" value="1"/>
</dbReference>
<comment type="similarity">
    <text evidence="6">Belongs to the sulfotransferase 1 family.</text>
</comment>
<accession>A0A834CE17</accession>
<dbReference type="PANTHER" id="PTHR10605:SF73">
    <property type="entry name" value="SULFOTRANSFERASE"/>
    <property type="match status" value="1"/>
</dbReference>
<feature type="binding site" evidence="4">
    <location>
        <begin position="319"/>
        <end position="323"/>
    </location>
    <ligand>
        <name>3'-phosphoadenylyl sulfate</name>
        <dbReference type="ChEBI" id="CHEBI:58339"/>
    </ligand>
</feature>
<dbReference type="Gene3D" id="3.40.50.300">
    <property type="entry name" value="P-loop containing nucleotide triphosphate hydrolases"/>
    <property type="match status" value="1"/>
</dbReference>
<dbReference type="Pfam" id="PF00685">
    <property type="entry name" value="Sulfotransfer_1"/>
    <property type="match status" value="1"/>
</dbReference>
<feature type="binding site" evidence="4">
    <location>
        <position position="304"/>
    </location>
    <ligand>
        <name>3'-phosphoadenylyl sulfate</name>
        <dbReference type="ChEBI" id="CHEBI:58339"/>
    </ligand>
</feature>
<evidence type="ECO:0000313" key="9">
    <source>
        <dbReference type="EMBL" id="KAF6727489.1"/>
    </source>
</evidence>
<protein>
    <recommendedName>
        <fullName evidence="6">Sulfotransferase</fullName>
        <ecNumber evidence="6">2.8.2.-</ecNumber>
    </recommendedName>
</protein>
<organism evidence="9 10">
    <name type="scientific">Oryzias melastigma</name>
    <name type="common">Marine medaka</name>
    <dbReference type="NCBI Taxonomy" id="30732"/>
    <lineage>
        <taxon>Eukaryota</taxon>
        <taxon>Metazoa</taxon>
        <taxon>Chordata</taxon>
        <taxon>Craniata</taxon>
        <taxon>Vertebrata</taxon>
        <taxon>Euteleostomi</taxon>
        <taxon>Actinopterygii</taxon>
        <taxon>Neopterygii</taxon>
        <taxon>Teleostei</taxon>
        <taxon>Neoteleostei</taxon>
        <taxon>Acanthomorphata</taxon>
        <taxon>Ovalentaria</taxon>
        <taxon>Atherinomorphae</taxon>
        <taxon>Beloniformes</taxon>
        <taxon>Adrianichthyidae</taxon>
        <taxon>Oryziinae</taxon>
        <taxon>Oryzias</taxon>
    </lineage>
</organism>
<dbReference type="InterPro" id="IPR027417">
    <property type="entry name" value="P-loop_NTPase"/>
</dbReference>
<evidence type="ECO:0000256" key="6">
    <source>
        <dbReference type="RuleBase" id="RU361155"/>
    </source>
</evidence>
<dbReference type="EC" id="2.8.2.-" evidence="6"/>
<keyword evidence="7" id="KW-0472">Membrane</keyword>
<reference evidence="9" key="1">
    <citation type="journal article" name="BMC Genomics">
        <title>Long-read sequencing and de novo genome assembly of marine medaka (Oryzias melastigma).</title>
        <authorList>
            <person name="Liang P."/>
            <person name="Saqib H.S.A."/>
            <person name="Ni X."/>
            <person name="Shen Y."/>
        </authorList>
    </citation>
    <scope>NUCLEOTIDE SEQUENCE</scope>
    <source>
        <strain evidence="9">Bigg-433</strain>
    </source>
</reference>
<feature type="binding site" evidence="4">
    <location>
        <position position="204"/>
    </location>
    <ligand>
        <name>3'-phosphoadenylyl sulfate</name>
        <dbReference type="ChEBI" id="CHEBI:58339"/>
    </ligand>
</feature>
<keyword evidence="7" id="KW-0812">Transmembrane</keyword>
<feature type="disulfide bond" evidence="5">
    <location>
        <begin position="305"/>
        <end position="314"/>
    </location>
</feature>
<keyword evidence="1 6" id="KW-0808">Transferase</keyword>
<keyword evidence="5" id="KW-1015">Disulfide bond</keyword>
<evidence type="ECO:0000256" key="5">
    <source>
        <dbReference type="PIRSR" id="PIRSR637359-3"/>
    </source>
</evidence>
<sequence>MGGAYAVMGGAYGVMGGAYAMLSEAGLLPEASCCRRCALPPTCTCARGAMLWTLLLALLLLLLLQAQLSVCLRDLSSRSFSSPLESSSSSSSSSSLNATQQRLPGAIIIGVRKGGTRALLEMLNLHPQVEVAKAEVHFFNVEEHFRRGLDWYRAQMPFTLPGQLTLEKTPGYFASPLVPARVWDTNPAVRLLLIVRDPAERLVSDYTQVLHNRLTQHKPYQPLERLLLRRGRIDPAYKALQRSLYHQHLARWLEVFPRAQIHVVDGDALIRDPFPELRKAEEFLELPPRIDPGNFYFNSTKGFYCLLTAGHDKCLDESKGRPHAPLSAAALKQLCRFFRKPNKMFFEMVGRSFSWC</sequence>
<feature type="binding site" evidence="4">
    <location>
        <begin position="113"/>
        <end position="117"/>
    </location>
    <ligand>
        <name>3'-phosphoadenylyl sulfate</name>
        <dbReference type="ChEBI" id="CHEBI:58339"/>
    </ligand>
</feature>
<keyword evidence="7" id="KW-1133">Transmembrane helix</keyword>
<dbReference type="AlphaFoldDB" id="A0A834CE17"/>
<dbReference type="InterPro" id="IPR037359">
    <property type="entry name" value="NST/OST"/>
</dbReference>
<evidence type="ECO:0000256" key="3">
    <source>
        <dbReference type="PIRSR" id="PIRSR637359-1"/>
    </source>
</evidence>
<evidence type="ECO:0000313" key="10">
    <source>
        <dbReference type="Proteomes" id="UP000646548"/>
    </source>
</evidence>
<feature type="binding site" evidence="4">
    <location>
        <position position="196"/>
    </location>
    <ligand>
        <name>3'-phosphoadenylyl sulfate</name>
        <dbReference type="ChEBI" id="CHEBI:58339"/>
    </ligand>
</feature>
<evidence type="ECO:0000256" key="1">
    <source>
        <dbReference type="ARBA" id="ARBA00022679"/>
    </source>
</evidence>
<keyword evidence="2" id="KW-0325">Glycoprotein</keyword>
<evidence type="ECO:0000259" key="8">
    <source>
        <dbReference type="Pfam" id="PF00685"/>
    </source>
</evidence>